<proteinExistence type="inferred from homology"/>
<dbReference type="Proteomes" id="UP000741013">
    <property type="component" value="Unassembled WGS sequence"/>
</dbReference>
<dbReference type="Gene3D" id="3.30.300.20">
    <property type="match status" value="1"/>
</dbReference>
<evidence type="ECO:0000256" key="1">
    <source>
        <dbReference type="ARBA" id="ARBA00007378"/>
    </source>
</evidence>
<dbReference type="RefSeq" id="WP_209665569.1">
    <property type="nucleotide sequence ID" value="NZ_JAGGMS010000001.1"/>
</dbReference>
<name>A0ABS4PSD3_9PSEU</name>
<feature type="region of interest" description="Disordered" evidence="2">
    <location>
        <begin position="1"/>
        <end position="25"/>
    </location>
</feature>
<evidence type="ECO:0000313" key="4">
    <source>
        <dbReference type="Proteomes" id="UP000741013"/>
    </source>
</evidence>
<comment type="similarity">
    <text evidence="1">Belongs to the OsmC/Ohr family.</text>
</comment>
<reference evidence="3 4" key="1">
    <citation type="submission" date="2021-03" db="EMBL/GenBank/DDBJ databases">
        <title>Sequencing the genomes of 1000 actinobacteria strains.</title>
        <authorList>
            <person name="Klenk H.-P."/>
        </authorList>
    </citation>
    <scope>NUCLEOTIDE SEQUENCE [LARGE SCALE GENOMIC DNA]</scope>
    <source>
        <strain evidence="3 4">DSM 45510</strain>
    </source>
</reference>
<dbReference type="InterPro" id="IPR019953">
    <property type="entry name" value="OHR"/>
</dbReference>
<organism evidence="3 4">
    <name type="scientific">Amycolatopsis magusensis</name>
    <dbReference type="NCBI Taxonomy" id="882444"/>
    <lineage>
        <taxon>Bacteria</taxon>
        <taxon>Bacillati</taxon>
        <taxon>Actinomycetota</taxon>
        <taxon>Actinomycetes</taxon>
        <taxon>Pseudonocardiales</taxon>
        <taxon>Pseudonocardiaceae</taxon>
        <taxon>Amycolatopsis</taxon>
    </lineage>
</organism>
<dbReference type="SUPFAM" id="SSF82784">
    <property type="entry name" value="OsmC-like"/>
    <property type="match status" value="1"/>
</dbReference>
<dbReference type="PANTHER" id="PTHR33797:SF2">
    <property type="entry name" value="ORGANIC HYDROPEROXIDE RESISTANCE PROTEIN-LIKE"/>
    <property type="match status" value="1"/>
</dbReference>
<comment type="caution">
    <text evidence="3">The sequence shown here is derived from an EMBL/GenBank/DDBJ whole genome shotgun (WGS) entry which is preliminary data.</text>
</comment>
<dbReference type="EMBL" id="JAGGMS010000001">
    <property type="protein sequence ID" value="MBP2182218.1"/>
    <property type="molecule type" value="Genomic_DNA"/>
</dbReference>
<keyword evidence="4" id="KW-1185">Reference proteome</keyword>
<dbReference type="PANTHER" id="PTHR33797">
    <property type="entry name" value="ORGANIC HYDROPEROXIDE RESISTANCE PROTEIN-LIKE"/>
    <property type="match status" value="1"/>
</dbReference>
<dbReference type="InterPro" id="IPR036102">
    <property type="entry name" value="OsmC/Ohrsf"/>
</dbReference>
<dbReference type="Pfam" id="PF02566">
    <property type="entry name" value="OsmC"/>
    <property type="match status" value="1"/>
</dbReference>
<gene>
    <name evidence="3" type="ORF">JOM49_003744</name>
</gene>
<evidence type="ECO:0000313" key="3">
    <source>
        <dbReference type="EMBL" id="MBP2182218.1"/>
    </source>
</evidence>
<protein>
    <submittedName>
        <fullName evidence="3">Organic hydroperoxide reductase OsmC/OhrA</fullName>
    </submittedName>
</protein>
<evidence type="ECO:0000256" key="2">
    <source>
        <dbReference type="SAM" id="MobiDB-lite"/>
    </source>
</evidence>
<accession>A0ABS4PSD3</accession>
<dbReference type="InterPro" id="IPR015946">
    <property type="entry name" value="KH_dom-like_a/b"/>
</dbReference>
<dbReference type="InterPro" id="IPR003718">
    <property type="entry name" value="OsmC/Ohr_fam"/>
</dbReference>
<sequence>MTERIYTTEATSGRGSVRIDGRDDMGYRVGEPSGEQDRLNPERLYAAALATCLHQSLVLVASSADVETAESAVTARVSLTHDGERRYGLNATVSMMLPGVPDEKLRDQITAEAVRVCPMVGEIPVSVDGKTPGAP</sequence>